<dbReference type="Proteomes" id="UP001500740">
    <property type="component" value="Unassembled WGS sequence"/>
</dbReference>
<reference evidence="1 2" key="1">
    <citation type="journal article" date="2019" name="Int. J. Syst. Evol. Microbiol.">
        <title>The Global Catalogue of Microorganisms (GCM) 10K type strain sequencing project: providing services to taxonomists for standard genome sequencing and annotation.</title>
        <authorList>
            <consortium name="The Broad Institute Genomics Platform"/>
            <consortium name="The Broad Institute Genome Sequencing Center for Infectious Disease"/>
            <person name="Wu L."/>
            <person name="Ma J."/>
        </authorList>
    </citation>
    <scope>NUCLEOTIDE SEQUENCE [LARGE SCALE GENOMIC DNA]</scope>
    <source>
        <strain evidence="1 2">JCM 14193</strain>
    </source>
</reference>
<proteinExistence type="predicted"/>
<protein>
    <submittedName>
        <fullName evidence="1">Uncharacterized protein</fullName>
    </submittedName>
</protein>
<sequence>MPAESVHRKRFTITTTDFNRALRKDGKLVQPVIKFELNRESN</sequence>
<evidence type="ECO:0000313" key="1">
    <source>
        <dbReference type="EMBL" id="GAA0457049.1"/>
    </source>
</evidence>
<comment type="caution">
    <text evidence="1">The sequence shown here is derived from an EMBL/GenBank/DDBJ whole genome shotgun (WGS) entry which is preliminary data.</text>
</comment>
<organism evidence="1 2">
    <name type="scientific">Alkalibacillus silvisoli</name>
    <dbReference type="NCBI Taxonomy" id="392823"/>
    <lineage>
        <taxon>Bacteria</taxon>
        <taxon>Bacillati</taxon>
        <taxon>Bacillota</taxon>
        <taxon>Bacilli</taxon>
        <taxon>Bacillales</taxon>
        <taxon>Bacillaceae</taxon>
        <taxon>Alkalibacillus</taxon>
    </lineage>
</organism>
<keyword evidence="2" id="KW-1185">Reference proteome</keyword>
<evidence type="ECO:0000313" key="2">
    <source>
        <dbReference type="Proteomes" id="UP001500740"/>
    </source>
</evidence>
<gene>
    <name evidence="1" type="ORF">GCM10008935_10000</name>
</gene>
<dbReference type="EMBL" id="BAAACZ010000009">
    <property type="protein sequence ID" value="GAA0457049.1"/>
    <property type="molecule type" value="Genomic_DNA"/>
</dbReference>
<accession>A0ABN0ZRV3</accession>
<name>A0ABN0ZRV3_9BACI</name>